<evidence type="ECO:0000313" key="1">
    <source>
        <dbReference type="EMBL" id="MDQ0191087.1"/>
    </source>
</evidence>
<accession>A0ABT9XLI6</accession>
<dbReference type="Proteomes" id="UP001232973">
    <property type="component" value="Unassembled WGS sequence"/>
</dbReference>
<evidence type="ECO:0000313" key="2">
    <source>
        <dbReference type="Proteomes" id="UP001232973"/>
    </source>
</evidence>
<organism evidence="1 2">
    <name type="scientific">Alicyclobacillus cycloheptanicus</name>
    <dbReference type="NCBI Taxonomy" id="1457"/>
    <lineage>
        <taxon>Bacteria</taxon>
        <taxon>Bacillati</taxon>
        <taxon>Bacillota</taxon>
        <taxon>Bacilli</taxon>
        <taxon>Bacillales</taxon>
        <taxon>Alicyclobacillaceae</taxon>
        <taxon>Alicyclobacillus</taxon>
    </lineage>
</organism>
<gene>
    <name evidence="1" type="ORF">J2S03_002955</name>
</gene>
<keyword evidence="2" id="KW-1185">Reference proteome</keyword>
<reference evidence="1 2" key="1">
    <citation type="submission" date="2023-07" db="EMBL/GenBank/DDBJ databases">
        <title>Genomic Encyclopedia of Type Strains, Phase IV (KMG-IV): sequencing the most valuable type-strain genomes for metagenomic binning, comparative biology and taxonomic classification.</title>
        <authorList>
            <person name="Goeker M."/>
        </authorList>
    </citation>
    <scope>NUCLEOTIDE SEQUENCE [LARGE SCALE GENOMIC DNA]</scope>
    <source>
        <strain evidence="1 2">DSM 4006</strain>
    </source>
</reference>
<sequence length="44" mass="5138">MHAYIGDCVKHPDRDEQGEVVDIRTNPACLLRWSSNGNQERRRN</sequence>
<comment type="caution">
    <text evidence="1">The sequence shown here is derived from an EMBL/GenBank/DDBJ whole genome shotgun (WGS) entry which is preliminary data.</text>
</comment>
<protein>
    <submittedName>
        <fullName evidence="1">Uncharacterized protein</fullName>
    </submittedName>
</protein>
<proteinExistence type="predicted"/>
<dbReference type="EMBL" id="JAUSTP010000030">
    <property type="protein sequence ID" value="MDQ0191087.1"/>
    <property type="molecule type" value="Genomic_DNA"/>
</dbReference>
<name>A0ABT9XLI6_9BACL</name>